<dbReference type="AlphaFoldDB" id="A0AAW9MZQ6"/>
<dbReference type="InterPro" id="IPR014721">
    <property type="entry name" value="Ribsml_uS5_D2-typ_fold_subgr"/>
</dbReference>
<dbReference type="GO" id="GO:0140664">
    <property type="term" value="F:ATP-dependent DNA damage sensor activity"/>
    <property type="evidence" value="ECO:0007669"/>
    <property type="project" value="InterPro"/>
</dbReference>
<dbReference type="PRINTS" id="PR01874">
    <property type="entry name" value="DNAREPAIRADA"/>
</dbReference>
<dbReference type="SUPFAM" id="SSF54211">
    <property type="entry name" value="Ribosomal protein S5 domain 2-like"/>
    <property type="match status" value="1"/>
</dbReference>
<keyword evidence="4" id="KW-1185">Reference proteome</keyword>
<dbReference type="GO" id="GO:0005524">
    <property type="term" value="F:ATP binding"/>
    <property type="evidence" value="ECO:0007669"/>
    <property type="project" value="InterPro"/>
</dbReference>
<keyword evidence="1" id="KW-0479">Metal-binding</keyword>
<dbReference type="InterPro" id="IPR027417">
    <property type="entry name" value="P-loop_NTPase"/>
</dbReference>
<proteinExistence type="predicted"/>
<dbReference type="InterPro" id="IPR003593">
    <property type="entry name" value="AAA+_ATPase"/>
</dbReference>
<organism evidence="3 4">
    <name type="scientific">Citroniella saccharovorans</name>
    <dbReference type="NCBI Taxonomy" id="2053367"/>
    <lineage>
        <taxon>Bacteria</taxon>
        <taxon>Bacillati</taxon>
        <taxon>Bacillota</taxon>
        <taxon>Tissierellia</taxon>
        <taxon>Tissierellales</taxon>
        <taxon>Peptoniphilaceae</taxon>
        <taxon>Citroniella</taxon>
    </lineage>
</organism>
<evidence type="ECO:0000259" key="2">
    <source>
        <dbReference type="PROSITE" id="PS50162"/>
    </source>
</evidence>
<dbReference type="GO" id="GO:0005829">
    <property type="term" value="C:cytosol"/>
    <property type="evidence" value="ECO:0007669"/>
    <property type="project" value="TreeGrafter"/>
</dbReference>
<dbReference type="Pfam" id="PF13541">
    <property type="entry name" value="ChlI"/>
    <property type="match status" value="1"/>
</dbReference>
<dbReference type="InterPro" id="IPR041166">
    <property type="entry name" value="Rubredoxin_2"/>
</dbReference>
<dbReference type="Proteomes" id="UP001357733">
    <property type="component" value="Unassembled WGS sequence"/>
</dbReference>
<evidence type="ECO:0000313" key="4">
    <source>
        <dbReference type="Proteomes" id="UP001357733"/>
    </source>
</evidence>
<dbReference type="GO" id="GO:0000725">
    <property type="term" value="P:recombinational repair"/>
    <property type="evidence" value="ECO:0007669"/>
    <property type="project" value="TreeGrafter"/>
</dbReference>
<dbReference type="PANTHER" id="PTHR32472">
    <property type="entry name" value="DNA REPAIR PROTEIN RADA"/>
    <property type="match status" value="1"/>
</dbReference>
<reference evidence="3 4" key="1">
    <citation type="submission" date="2024-01" db="EMBL/GenBank/DDBJ databases">
        <title>Complete genome sequence of Citroniella saccharovorans strain M6.X9, isolated from human fecal sample.</title>
        <authorList>
            <person name="Cheng G."/>
            <person name="Westerholm M."/>
            <person name="Schnurer A."/>
        </authorList>
    </citation>
    <scope>NUCLEOTIDE SEQUENCE [LARGE SCALE GENOMIC DNA]</scope>
    <source>
        <strain evidence="3 4">DSM 29873</strain>
    </source>
</reference>
<evidence type="ECO:0000256" key="1">
    <source>
        <dbReference type="ARBA" id="ARBA00022723"/>
    </source>
</evidence>
<dbReference type="SUPFAM" id="SSF52540">
    <property type="entry name" value="P-loop containing nucleoside triphosphate hydrolases"/>
    <property type="match status" value="1"/>
</dbReference>
<dbReference type="PROSITE" id="PS50162">
    <property type="entry name" value="RECA_2"/>
    <property type="match status" value="1"/>
</dbReference>
<sequence>MKIKKEYICKECNYKTNGWMGRCPNCGAWDSIEEKILSDENKKTFSRSDKGKSNNDIKKLKDIKIEGNERYLSGISEFDRTIGLGLVKDSVTILTAVPGAGKSTLILELSICYASKGLKVLYISGEESASQIKSRALRINSKLPESIWIVSTSILDDGLNAIEEIDPDIIFLDSIQTVRLLEFNSKTGSPVQTVECTSKIIDICKNPLRPRACIMVGHMTKNDEMAGLRTLEHMVDTVIILREDLDQNLRMLYSTKNRFGRSGEVGIFRMQENGLKEVLDLSSEFLNDKDKPLEGSSISIIKEGSRNIAVEIESLVSKSFDSYPLRTCDQMSKDRLLILTAILEKRAFLQLYDKNIVVKSRGGLSLRNEEADLGILIAISSSLLEIKISPRWAFIGEVGLTGELKKIRDANKKIEELDRMGFKKVFVPKGTSTNLRSSTKIEILEFENFVHVLDYLKNTQGKNS</sequence>
<accession>A0AAW9MZQ6</accession>
<dbReference type="InterPro" id="IPR020588">
    <property type="entry name" value="RecA_ATP-bd"/>
</dbReference>
<name>A0AAW9MZQ6_9FIRM</name>
<dbReference type="SMART" id="SM00382">
    <property type="entry name" value="AAA"/>
    <property type="match status" value="1"/>
</dbReference>
<dbReference type="Gene3D" id="3.30.230.10">
    <property type="match status" value="1"/>
</dbReference>
<dbReference type="PANTHER" id="PTHR32472:SF10">
    <property type="entry name" value="DNA REPAIR PROTEIN RADA-LIKE PROTEIN"/>
    <property type="match status" value="1"/>
</dbReference>
<comment type="caution">
    <text evidence="3">The sequence shown here is derived from an EMBL/GenBank/DDBJ whole genome shotgun (WGS) entry which is preliminary data.</text>
</comment>
<dbReference type="GO" id="GO:0046872">
    <property type="term" value="F:metal ion binding"/>
    <property type="evidence" value="ECO:0007669"/>
    <property type="project" value="UniProtKB-KW"/>
</dbReference>
<dbReference type="Pfam" id="PF13481">
    <property type="entry name" value="AAA_25"/>
    <property type="match status" value="1"/>
</dbReference>
<dbReference type="EMBL" id="JAYKOT010000003">
    <property type="protein sequence ID" value="MEB3429974.1"/>
    <property type="molecule type" value="Genomic_DNA"/>
</dbReference>
<dbReference type="RefSeq" id="WP_324620128.1">
    <property type="nucleotide sequence ID" value="NZ_JAYKOT010000003.1"/>
</dbReference>
<dbReference type="GO" id="GO:0003677">
    <property type="term" value="F:DNA binding"/>
    <property type="evidence" value="ECO:0007669"/>
    <property type="project" value="InterPro"/>
</dbReference>
<dbReference type="InterPro" id="IPR020568">
    <property type="entry name" value="Ribosomal_Su5_D2-typ_SF"/>
</dbReference>
<dbReference type="Gene3D" id="3.40.50.300">
    <property type="entry name" value="P-loop containing nucleotide triphosphate hydrolases"/>
    <property type="match status" value="1"/>
</dbReference>
<feature type="domain" description="RecA family profile 1" evidence="2">
    <location>
        <begin position="67"/>
        <end position="143"/>
    </location>
</feature>
<evidence type="ECO:0000313" key="3">
    <source>
        <dbReference type="EMBL" id="MEB3429974.1"/>
    </source>
</evidence>
<dbReference type="Pfam" id="PF18073">
    <property type="entry name" value="Zn_ribbon_LapB"/>
    <property type="match status" value="1"/>
</dbReference>
<gene>
    <name evidence="3" type="ORF">VLK81_08130</name>
</gene>
<protein>
    <submittedName>
        <fullName evidence="3">AAA family ATPase</fullName>
    </submittedName>
</protein>